<dbReference type="GO" id="GO:0009055">
    <property type="term" value="F:electron transfer activity"/>
    <property type="evidence" value="ECO:0007669"/>
    <property type="project" value="InterPro"/>
</dbReference>
<dbReference type="GO" id="GO:0020037">
    <property type="term" value="F:heme binding"/>
    <property type="evidence" value="ECO:0007669"/>
    <property type="project" value="InterPro"/>
</dbReference>
<feature type="chain" id="PRO_5045019696" evidence="2">
    <location>
        <begin position="22"/>
        <end position="128"/>
    </location>
</feature>
<name>A0A6P7SUP3_9MOLL</name>
<reference evidence="4 5" key="1">
    <citation type="submission" date="2025-08" db="UniProtKB">
        <authorList>
            <consortium name="RefSeq"/>
        </authorList>
    </citation>
    <scope>IDENTIFICATION</scope>
</reference>
<dbReference type="SUPFAM" id="SSF46626">
    <property type="entry name" value="Cytochrome c"/>
    <property type="match status" value="1"/>
</dbReference>
<feature type="signal peptide" evidence="2">
    <location>
        <begin position="1"/>
        <end position="21"/>
    </location>
</feature>
<evidence type="ECO:0000313" key="5">
    <source>
        <dbReference type="RefSeq" id="XP_036362165.1"/>
    </source>
</evidence>
<gene>
    <name evidence="4 5" type="primary">LOC115216643</name>
</gene>
<sequence>MKLIVLAVFLCMVINFDTCLGTADGNTIFKRAIRPRNLRINLRAGERIYKRLGRYLLIICSEKDEDVGLMNIIDEAHMGRILNQDEIRKFLYNPKQYYPGTRLVFAGIKKKSELEGLIAYIIQSCKQY</sequence>
<comment type="similarity">
    <text evidence="1">Belongs to the cytochrome c family.</text>
</comment>
<accession>A0A6P7SUP3</accession>
<dbReference type="Proteomes" id="UP000515154">
    <property type="component" value="Linkage group LG10"/>
</dbReference>
<dbReference type="RefSeq" id="XP_036362165.1">
    <property type="nucleotide sequence ID" value="XM_036506272.1"/>
</dbReference>
<evidence type="ECO:0000256" key="2">
    <source>
        <dbReference type="SAM" id="SignalP"/>
    </source>
</evidence>
<dbReference type="InterPro" id="IPR036909">
    <property type="entry name" value="Cyt_c-like_dom_sf"/>
</dbReference>
<proteinExistence type="inferred from homology"/>
<dbReference type="Gene3D" id="1.10.760.10">
    <property type="entry name" value="Cytochrome c-like domain"/>
    <property type="match status" value="1"/>
</dbReference>
<keyword evidence="3" id="KW-1185">Reference proteome</keyword>
<evidence type="ECO:0000256" key="1">
    <source>
        <dbReference type="ARBA" id="ARBA00006488"/>
    </source>
</evidence>
<dbReference type="RefSeq" id="XP_029641992.1">
    <property type="nucleotide sequence ID" value="XM_029786132.2"/>
</dbReference>
<keyword evidence="2" id="KW-0732">Signal</keyword>
<evidence type="ECO:0000313" key="3">
    <source>
        <dbReference type="Proteomes" id="UP000515154"/>
    </source>
</evidence>
<dbReference type="KEGG" id="osn:115216643"/>
<evidence type="ECO:0000313" key="4">
    <source>
        <dbReference type="RefSeq" id="XP_029641992.1"/>
    </source>
</evidence>
<protein>
    <submittedName>
        <fullName evidence="4 5">Cytochrome c isoform X1</fullName>
    </submittedName>
</protein>
<dbReference type="AlphaFoldDB" id="A0A6P7SUP3"/>
<organism evidence="3 4">
    <name type="scientific">Octopus sinensis</name>
    <name type="common">East Asian common octopus</name>
    <dbReference type="NCBI Taxonomy" id="2607531"/>
    <lineage>
        <taxon>Eukaryota</taxon>
        <taxon>Metazoa</taxon>
        <taxon>Spiralia</taxon>
        <taxon>Lophotrochozoa</taxon>
        <taxon>Mollusca</taxon>
        <taxon>Cephalopoda</taxon>
        <taxon>Coleoidea</taxon>
        <taxon>Octopodiformes</taxon>
        <taxon>Octopoda</taxon>
        <taxon>Incirrata</taxon>
        <taxon>Octopodidae</taxon>
        <taxon>Octopus</taxon>
    </lineage>
</organism>